<dbReference type="Ensembl" id="ENSSPAT00000019683.1">
    <property type="protein sequence ID" value="ENSSPAP00000019389.1"/>
    <property type="gene ID" value="ENSSPAG00000014632.1"/>
</dbReference>
<evidence type="ECO:0000313" key="1">
    <source>
        <dbReference type="Ensembl" id="ENSSPAP00000019389.1"/>
    </source>
</evidence>
<protein>
    <submittedName>
        <fullName evidence="1">Uncharacterized protein</fullName>
    </submittedName>
</protein>
<proteinExistence type="predicted"/>
<dbReference type="SUPFAM" id="SSF56672">
    <property type="entry name" value="DNA/RNA polymerases"/>
    <property type="match status" value="1"/>
</dbReference>
<dbReference type="AlphaFoldDB" id="A0A3B5ANP5"/>
<dbReference type="GeneTree" id="ENSGT00970000193630"/>
<accession>A0A3B5ANP5</accession>
<name>A0A3B5ANP5_9TELE</name>
<sequence>LQAINNIDAPAPVVPDTNTILWMESMHKAFADLKAALVSAPILGLLDYTQLFHLYFSEREGCDSGVLSSKLCTVVRGMSGCLTSVAAVAALIEKSAPLAHDCFAYAPHTVTFLMYLPYNTCQHIRL</sequence>
<dbReference type="STRING" id="144197.ENSSPAP00000019389"/>
<reference evidence="1" key="1">
    <citation type="submission" date="2023-09" db="UniProtKB">
        <authorList>
            <consortium name="Ensembl"/>
        </authorList>
    </citation>
    <scope>IDENTIFICATION</scope>
</reference>
<dbReference type="InterPro" id="IPR043502">
    <property type="entry name" value="DNA/RNA_pol_sf"/>
</dbReference>
<organism evidence="1">
    <name type="scientific">Stegastes partitus</name>
    <name type="common">bicolor damselfish</name>
    <dbReference type="NCBI Taxonomy" id="144197"/>
    <lineage>
        <taxon>Eukaryota</taxon>
        <taxon>Metazoa</taxon>
        <taxon>Chordata</taxon>
        <taxon>Craniata</taxon>
        <taxon>Vertebrata</taxon>
        <taxon>Euteleostomi</taxon>
        <taxon>Actinopterygii</taxon>
        <taxon>Neopterygii</taxon>
        <taxon>Teleostei</taxon>
        <taxon>Neoteleostei</taxon>
        <taxon>Acanthomorphata</taxon>
        <taxon>Ovalentaria</taxon>
        <taxon>Pomacentridae</taxon>
        <taxon>Stegastes</taxon>
    </lineage>
</organism>